<evidence type="ECO:0000256" key="1">
    <source>
        <dbReference type="SAM" id="SignalP"/>
    </source>
</evidence>
<proteinExistence type="predicted"/>
<sequence>MKNSYFKALSGLFALCALLVGGGCDDSDSEVNEKPYAISVSQNEMAAYYRITAPTAAGAGETVSVEVEVTSENHYLKFVSANGVACEQVAGDTRGGTFEFVMPERDVTLGVIIQEFKPEEYPINAPVSQEYTVAVAKTAVAGEVVDVEIVVTNGMFAVSACLFNDTPCELVSSGTVTWKYRFTMPAEEVTLTVATDLERHLISLKQGEHTSLRMLNCCDDWEAVPPVFDECMYGIVKFMWSADLGYDGQVKITGQTTGNNIEYTYQTDDPDMGECWSCVMPDEPILIETSAVEKTDYVGKPFVGTYKGFQLTASKTQVIRGNSSEFSMELKTNTSYFVKSTDANRFDFDGCYEFDEAKNRFEYLAEFSDDGYGEMDFGAGGSWFEGGDAFVYINDLIDDKPDNVKYYFTSTADFEFVSAASDSYGSRYLIELNRAGAKSWYYVERGTRSARPVDLEFEKGASIGENSEATVSDETAALFRYSYDPETGIPVFTLRGKEAGTYRPGSGSGPELTLDGFGHAVYGDAEGAYTLQGSVVAFVSGAERSEFAIDMQKMTYSAVSSGVWDGPSVFSASFDKDSAIAIFGNEPTKGSVTIRLDSDFSGNEKQGYAKFKATVYDTVWFRDTDVTDEACVYTYDPATRTLLISQVLVGTADGRGTERIDLRFGVSDDKRELTCGEDILLRAISGGDRTYIKLNGLRLKSE</sequence>
<reference evidence="3" key="1">
    <citation type="submission" date="2019-06" db="EMBL/GenBank/DDBJ databases">
        <title>Alistipes onderdonkii subsp. vulgaris subsp. nov., Alistipes dispar sp. nov. and Alistipes communis sp. nov., isolated from human faeces, and creation of Alistipes onderdonkii subsp. onderdonkii subsp. nov.</title>
        <authorList>
            <person name="Sakamoto M."/>
            <person name="Ikeyama N."/>
            <person name="Ogata Y."/>
            <person name="Suda W."/>
            <person name="Iino T."/>
            <person name="Hattori M."/>
            <person name="Ohkuma M."/>
        </authorList>
    </citation>
    <scope>NUCLEOTIDE SEQUENCE [LARGE SCALE GENOMIC DNA]</scope>
    <source>
        <strain evidence="3">5CPEGH6</strain>
    </source>
</reference>
<evidence type="ECO:0000313" key="3">
    <source>
        <dbReference type="Proteomes" id="UP000319374"/>
    </source>
</evidence>
<evidence type="ECO:0008006" key="4">
    <source>
        <dbReference type="Google" id="ProtNLM"/>
    </source>
</evidence>
<organism evidence="2 3">
    <name type="scientific">Alistipes dispar</name>
    <dbReference type="NCBI Taxonomy" id="2585119"/>
    <lineage>
        <taxon>Bacteria</taxon>
        <taxon>Pseudomonadati</taxon>
        <taxon>Bacteroidota</taxon>
        <taxon>Bacteroidia</taxon>
        <taxon>Bacteroidales</taxon>
        <taxon>Rikenellaceae</taxon>
        <taxon>Alistipes</taxon>
    </lineage>
</organism>
<name>A0A4Y1X033_9BACT</name>
<keyword evidence="1" id="KW-0732">Signal</keyword>
<dbReference type="AlphaFoldDB" id="A0A4Y1X033"/>
<dbReference type="KEGG" id="ada:A5CPEGH6_05170"/>
<dbReference type="PROSITE" id="PS51257">
    <property type="entry name" value="PROKAR_LIPOPROTEIN"/>
    <property type="match status" value="1"/>
</dbReference>
<accession>A0A4Y1X033</accession>
<evidence type="ECO:0000313" key="2">
    <source>
        <dbReference type="EMBL" id="BBL05879.1"/>
    </source>
</evidence>
<dbReference type="OrthoDB" id="3268315at2"/>
<keyword evidence="3" id="KW-1185">Reference proteome</keyword>
<protein>
    <recommendedName>
        <fullName evidence="4">BACON domain-containing protein</fullName>
    </recommendedName>
</protein>
<feature type="signal peptide" evidence="1">
    <location>
        <begin position="1"/>
        <end position="22"/>
    </location>
</feature>
<dbReference type="Proteomes" id="UP000319374">
    <property type="component" value="Chromosome"/>
</dbReference>
<dbReference type="RefSeq" id="WP_141427746.1">
    <property type="nucleotide sequence ID" value="NZ_AP019736.1"/>
</dbReference>
<feature type="chain" id="PRO_5021458595" description="BACON domain-containing protein" evidence="1">
    <location>
        <begin position="23"/>
        <end position="702"/>
    </location>
</feature>
<dbReference type="GeneID" id="98672490"/>
<dbReference type="EMBL" id="AP019736">
    <property type="protein sequence ID" value="BBL05879.1"/>
    <property type="molecule type" value="Genomic_DNA"/>
</dbReference>
<gene>
    <name evidence="2" type="ORF">A5CPEGH6_05170</name>
</gene>